<protein>
    <submittedName>
        <fullName evidence="1">Uncharacterized protein</fullName>
    </submittedName>
</protein>
<name>A0A6A6UXZ3_9PLEO</name>
<dbReference type="OrthoDB" id="3945550at2759"/>
<dbReference type="AlphaFoldDB" id="A0A6A6UXZ3"/>
<evidence type="ECO:0000313" key="2">
    <source>
        <dbReference type="Proteomes" id="UP000799440"/>
    </source>
</evidence>
<sequence length="392" mass="45534">MSAIAAKPRSSLENLDLLVLEMICEELAHIDSSRRTLHAFSLTSNACCAAAERQRFARLIIYRTRDLLPDTYSPNAPRSLGKYAIESRELFLERIERLRRRLEVGNRKRFVRMIRIEDAEGKKVLEPVFREEFDPVFDPAEGVYSDDEDDPFITVSERSVNDEIEYEPWEDEDSPGDSDPNSFWEPLARLLNDLALKDLFWASASPIPRSVLCALEARLPYCRLHVHTYSSRSLEYWEPPIDTHPDEYALVRSPCLYSVIGLSPPWPTHIHPGLPPPLSYLRLEHEGGAMIDNCIMNQNFVYMLDWISPSWELKRDIRDTHRHVIGIRERDREKGQRTDFKECLAESGLDDFSKGNLYTDVWRELWPERHTGTSTDDWLNDWHSFPLATEGD</sequence>
<gene>
    <name evidence="1" type="ORF">M011DRAFT_490116</name>
</gene>
<dbReference type="Proteomes" id="UP000799440">
    <property type="component" value="Unassembled WGS sequence"/>
</dbReference>
<keyword evidence="2" id="KW-1185">Reference proteome</keyword>
<proteinExistence type="predicted"/>
<organism evidence="1 2">
    <name type="scientific">Sporormia fimetaria CBS 119925</name>
    <dbReference type="NCBI Taxonomy" id="1340428"/>
    <lineage>
        <taxon>Eukaryota</taxon>
        <taxon>Fungi</taxon>
        <taxon>Dikarya</taxon>
        <taxon>Ascomycota</taxon>
        <taxon>Pezizomycotina</taxon>
        <taxon>Dothideomycetes</taxon>
        <taxon>Pleosporomycetidae</taxon>
        <taxon>Pleosporales</taxon>
        <taxon>Sporormiaceae</taxon>
        <taxon>Sporormia</taxon>
    </lineage>
</organism>
<dbReference type="EMBL" id="MU006601">
    <property type="protein sequence ID" value="KAF2743035.1"/>
    <property type="molecule type" value="Genomic_DNA"/>
</dbReference>
<reference evidence="1" key="1">
    <citation type="journal article" date="2020" name="Stud. Mycol.">
        <title>101 Dothideomycetes genomes: a test case for predicting lifestyles and emergence of pathogens.</title>
        <authorList>
            <person name="Haridas S."/>
            <person name="Albert R."/>
            <person name="Binder M."/>
            <person name="Bloem J."/>
            <person name="Labutti K."/>
            <person name="Salamov A."/>
            <person name="Andreopoulos B."/>
            <person name="Baker S."/>
            <person name="Barry K."/>
            <person name="Bills G."/>
            <person name="Bluhm B."/>
            <person name="Cannon C."/>
            <person name="Castanera R."/>
            <person name="Culley D."/>
            <person name="Daum C."/>
            <person name="Ezra D."/>
            <person name="Gonzalez J."/>
            <person name="Henrissat B."/>
            <person name="Kuo A."/>
            <person name="Liang C."/>
            <person name="Lipzen A."/>
            <person name="Lutzoni F."/>
            <person name="Magnuson J."/>
            <person name="Mondo S."/>
            <person name="Nolan M."/>
            <person name="Ohm R."/>
            <person name="Pangilinan J."/>
            <person name="Park H.-J."/>
            <person name="Ramirez L."/>
            <person name="Alfaro M."/>
            <person name="Sun H."/>
            <person name="Tritt A."/>
            <person name="Yoshinaga Y."/>
            <person name="Zwiers L.-H."/>
            <person name="Turgeon B."/>
            <person name="Goodwin S."/>
            <person name="Spatafora J."/>
            <person name="Crous P."/>
            <person name="Grigoriev I."/>
        </authorList>
    </citation>
    <scope>NUCLEOTIDE SEQUENCE</scope>
    <source>
        <strain evidence="1">CBS 119925</strain>
    </source>
</reference>
<accession>A0A6A6UXZ3</accession>
<evidence type="ECO:0000313" key="1">
    <source>
        <dbReference type="EMBL" id="KAF2743035.1"/>
    </source>
</evidence>